<evidence type="ECO:0000313" key="5">
    <source>
        <dbReference type="Proteomes" id="UP000053317"/>
    </source>
</evidence>
<evidence type="ECO:0000256" key="2">
    <source>
        <dbReference type="SAM" id="MobiDB-lite"/>
    </source>
</evidence>
<feature type="region of interest" description="Disordered" evidence="2">
    <location>
        <begin position="248"/>
        <end position="268"/>
    </location>
</feature>
<dbReference type="AlphaFoldDB" id="A0A0G2H6P4"/>
<dbReference type="Proteomes" id="UP000053317">
    <property type="component" value="Unassembled WGS sequence"/>
</dbReference>
<dbReference type="Pfam" id="PF16899">
    <property type="entry name" value="Cyclin_C_2"/>
    <property type="match status" value="1"/>
</dbReference>
<sequence length="268" mass="30504">MTYHPKQIMMCALFLATKTDHYHISLSRFISKLPKTTEDDIKAPEFLLMQGLRFTLDVRHPMKGLEGGFMELRAMAEGSSTGPDFVRLMQERPTRESILRKRIDAAEYYARKTLHTAAQLTDAYFLYTPSQIWLAALMIADEPLATLFLDAKMKFVGLPLEAIRPKVLDTLQSCADLLKSFNSATEESSEDREIKRIGKKLKICQNPEKLDLVEINKAQKREGADGSDAEKTLKKRKLERERLEKDGDIFGGDLKKSDSDIFGAELKR</sequence>
<dbReference type="CDD" id="cd20525">
    <property type="entry name" value="CYCLIN_CCNH_rpt2"/>
    <property type="match status" value="1"/>
</dbReference>
<comment type="caution">
    <text evidence="4">The sequence shown here is derived from an EMBL/GenBank/DDBJ whole genome shotgun (WGS) entry which is preliminary data.</text>
</comment>
<dbReference type="SUPFAM" id="SSF47954">
    <property type="entry name" value="Cyclin-like"/>
    <property type="match status" value="2"/>
</dbReference>
<dbReference type="InterPro" id="IPR036915">
    <property type="entry name" value="Cyclin-like_sf"/>
</dbReference>
<feature type="domain" description="Cyclin C-terminal" evidence="3">
    <location>
        <begin position="60"/>
        <end position="179"/>
    </location>
</feature>
<reference evidence="4 5" key="2">
    <citation type="submission" date="2015-05" db="EMBL/GenBank/DDBJ databases">
        <authorList>
            <person name="Morales-Cruz A."/>
            <person name="Amrine K.C."/>
            <person name="Cantu D."/>
        </authorList>
    </citation>
    <scope>NUCLEOTIDE SEQUENCE [LARGE SCALE GENOMIC DNA]</scope>
    <source>
        <strain evidence="4">UCRPC4</strain>
    </source>
</reference>
<keyword evidence="1" id="KW-0195">Cyclin</keyword>
<gene>
    <name evidence="4" type="ORF">UCRPC4_g02465</name>
</gene>
<dbReference type="EMBL" id="LCWF01000060">
    <property type="protein sequence ID" value="KKY24355.1"/>
    <property type="molecule type" value="Genomic_DNA"/>
</dbReference>
<protein>
    <submittedName>
        <fullName evidence="4">Putative cyclin ccl1</fullName>
    </submittedName>
</protein>
<dbReference type="Gene3D" id="1.10.472.10">
    <property type="entry name" value="Cyclin-like"/>
    <property type="match status" value="2"/>
</dbReference>
<evidence type="ECO:0000256" key="1">
    <source>
        <dbReference type="ARBA" id="ARBA00023127"/>
    </source>
</evidence>
<evidence type="ECO:0000259" key="3">
    <source>
        <dbReference type="Pfam" id="PF16899"/>
    </source>
</evidence>
<reference evidence="4 5" key="1">
    <citation type="submission" date="2015-05" db="EMBL/GenBank/DDBJ databases">
        <title>Distinctive expansion of gene families associated with plant cell wall degradation and secondary metabolism in the genomes of grapevine trunk pathogens.</title>
        <authorList>
            <person name="Lawrence D.P."/>
            <person name="Travadon R."/>
            <person name="Rolshausen P.E."/>
            <person name="Baumgartner K."/>
        </authorList>
    </citation>
    <scope>NUCLEOTIDE SEQUENCE [LARGE SCALE GENOMIC DNA]</scope>
    <source>
        <strain evidence="4">UCRPC4</strain>
    </source>
</reference>
<name>A0A0G2H6P4_PHACM</name>
<proteinExistence type="predicted"/>
<accession>A0A0G2H6P4</accession>
<keyword evidence="5" id="KW-1185">Reference proteome</keyword>
<dbReference type="OrthoDB" id="340962at2759"/>
<dbReference type="InterPro" id="IPR031658">
    <property type="entry name" value="Cyclin_C_2"/>
</dbReference>
<evidence type="ECO:0000313" key="4">
    <source>
        <dbReference type="EMBL" id="KKY24355.1"/>
    </source>
</evidence>
<organism evidence="4 5">
    <name type="scientific">Phaeomoniella chlamydospora</name>
    <name type="common">Phaeoacremonium chlamydosporum</name>
    <dbReference type="NCBI Taxonomy" id="158046"/>
    <lineage>
        <taxon>Eukaryota</taxon>
        <taxon>Fungi</taxon>
        <taxon>Dikarya</taxon>
        <taxon>Ascomycota</taxon>
        <taxon>Pezizomycotina</taxon>
        <taxon>Eurotiomycetes</taxon>
        <taxon>Chaetothyriomycetidae</taxon>
        <taxon>Phaeomoniellales</taxon>
        <taxon>Phaeomoniellaceae</taxon>
        <taxon>Phaeomoniella</taxon>
    </lineage>
</organism>